<dbReference type="PANTHER" id="PTHR43884">
    <property type="entry name" value="ACYL-COA DEHYDROGENASE"/>
    <property type="match status" value="1"/>
</dbReference>
<feature type="domain" description="Acyl-CoA dehydrogenase/oxidase N-terminal" evidence="10">
    <location>
        <begin position="6"/>
        <end position="117"/>
    </location>
</feature>
<sequence>MEIELNEEQRIIVDSVRKFLAKEISPLVEEYESQSKLITKDIIKMLEPYGYASGLVAEEHGGLGLDFLSYCLMVEELSRTWASLRTMVTSSALVTKLLGRMGSPEQREKFLPPLLAMDELACFALTEPNVGSDTGSLETKAERDGDYYVINGTKTLITGGGLADLVLVYAQVKQPDGRKAITGFLVHKNESPFEARNIRKMGMHCSSLSELAFVDCRVPAANRLGQEGEGQRIALSGLNEGRVNVTFAVVGLGQAALEASIRYAQERVQFGKAIAGFQLVQEMIVEMALKVDTARLLGMRAALMLDSGVDCRREASFAKLYSTEAMVEVCNTAIQVHGGYGYTSEFPVERYFRDVRHLTMAEGTTQIQKLLLGREILGVSAFR</sequence>
<evidence type="ECO:0000259" key="10">
    <source>
        <dbReference type="Pfam" id="PF02771"/>
    </source>
</evidence>
<dbReference type="GO" id="GO:0003995">
    <property type="term" value="F:acyl-CoA dehydrogenase activity"/>
    <property type="evidence" value="ECO:0007669"/>
    <property type="project" value="InterPro"/>
</dbReference>
<dbReference type="RefSeq" id="WP_338606139.1">
    <property type="nucleotide sequence ID" value="NZ_AP028679.1"/>
</dbReference>
<dbReference type="InterPro" id="IPR006091">
    <property type="entry name" value="Acyl-CoA_Oxase/DH_mid-dom"/>
</dbReference>
<dbReference type="Gene3D" id="1.10.540.10">
    <property type="entry name" value="Acyl-CoA dehydrogenase/oxidase, N-terminal domain"/>
    <property type="match status" value="1"/>
</dbReference>
<dbReference type="InterPro" id="IPR046373">
    <property type="entry name" value="Acyl-CoA_Oxase/DH_mid-dom_sf"/>
</dbReference>
<dbReference type="PIRSF" id="PIRSF016578">
    <property type="entry name" value="HsaA"/>
    <property type="match status" value="1"/>
</dbReference>
<dbReference type="KEGG" id="dmp:FAK_14950"/>
<dbReference type="Proteomes" id="UP001366166">
    <property type="component" value="Chromosome"/>
</dbReference>
<dbReference type="InterPro" id="IPR037069">
    <property type="entry name" value="AcylCoA_DH/ox_N_sf"/>
</dbReference>
<keyword evidence="12" id="KW-1185">Reference proteome</keyword>
<evidence type="ECO:0000313" key="12">
    <source>
        <dbReference type="Proteomes" id="UP001366166"/>
    </source>
</evidence>
<dbReference type="PROSITE" id="PS00073">
    <property type="entry name" value="ACYL_COA_DH_2"/>
    <property type="match status" value="1"/>
</dbReference>
<dbReference type="PANTHER" id="PTHR43884:SF12">
    <property type="entry name" value="ISOVALERYL-COA DEHYDROGENASE, MITOCHONDRIAL-RELATED"/>
    <property type="match status" value="1"/>
</dbReference>
<comment type="cofactor">
    <cofactor evidence="1 7">
        <name>FAD</name>
        <dbReference type="ChEBI" id="CHEBI:57692"/>
    </cofactor>
</comment>
<keyword evidence="5 7" id="KW-0274">FAD</keyword>
<dbReference type="FunFam" id="1.20.140.10:FF:000001">
    <property type="entry name" value="Acyl-CoA dehydrogenase"/>
    <property type="match status" value="1"/>
</dbReference>
<evidence type="ECO:0000256" key="6">
    <source>
        <dbReference type="ARBA" id="ARBA00023002"/>
    </source>
</evidence>
<dbReference type="Pfam" id="PF00441">
    <property type="entry name" value="Acyl-CoA_dh_1"/>
    <property type="match status" value="1"/>
</dbReference>
<dbReference type="Pfam" id="PF02770">
    <property type="entry name" value="Acyl-CoA_dh_M"/>
    <property type="match status" value="1"/>
</dbReference>
<evidence type="ECO:0000313" key="11">
    <source>
        <dbReference type="EMBL" id="BEQ14429.1"/>
    </source>
</evidence>
<protein>
    <submittedName>
        <fullName evidence="11">Acyl-CoA dehydrogenase</fullName>
    </submittedName>
</protein>
<comment type="subunit">
    <text evidence="3">Homotetramer.</text>
</comment>
<dbReference type="Gene3D" id="2.40.110.10">
    <property type="entry name" value="Butyryl-CoA Dehydrogenase, subunit A, domain 2"/>
    <property type="match status" value="1"/>
</dbReference>
<gene>
    <name evidence="11" type="ORF">FAK_14950</name>
</gene>
<dbReference type="GO" id="GO:0050660">
    <property type="term" value="F:flavin adenine dinucleotide binding"/>
    <property type="evidence" value="ECO:0007669"/>
    <property type="project" value="InterPro"/>
</dbReference>
<evidence type="ECO:0000256" key="2">
    <source>
        <dbReference type="ARBA" id="ARBA00009347"/>
    </source>
</evidence>
<dbReference type="SUPFAM" id="SSF47203">
    <property type="entry name" value="Acyl-CoA dehydrogenase C-terminal domain-like"/>
    <property type="match status" value="1"/>
</dbReference>
<evidence type="ECO:0000256" key="4">
    <source>
        <dbReference type="ARBA" id="ARBA00022630"/>
    </source>
</evidence>
<dbReference type="SUPFAM" id="SSF56645">
    <property type="entry name" value="Acyl-CoA dehydrogenase NM domain-like"/>
    <property type="match status" value="1"/>
</dbReference>
<evidence type="ECO:0000259" key="9">
    <source>
        <dbReference type="Pfam" id="PF02770"/>
    </source>
</evidence>
<dbReference type="Pfam" id="PF02771">
    <property type="entry name" value="Acyl-CoA_dh_N"/>
    <property type="match status" value="1"/>
</dbReference>
<evidence type="ECO:0000256" key="1">
    <source>
        <dbReference type="ARBA" id="ARBA00001974"/>
    </source>
</evidence>
<dbReference type="InterPro" id="IPR013786">
    <property type="entry name" value="AcylCoA_DH/ox_N"/>
</dbReference>
<accession>A0AAU9EGS4</accession>
<dbReference type="Gene3D" id="1.20.140.10">
    <property type="entry name" value="Butyryl-CoA Dehydrogenase, subunit A, domain 3"/>
    <property type="match status" value="1"/>
</dbReference>
<organism evidence="11 12">
    <name type="scientific">Desulfoferula mesophila</name>
    <dbReference type="NCBI Taxonomy" id="3058419"/>
    <lineage>
        <taxon>Bacteria</taxon>
        <taxon>Pseudomonadati</taxon>
        <taxon>Thermodesulfobacteriota</taxon>
        <taxon>Desulfarculia</taxon>
        <taxon>Desulfarculales</taxon>
        <taxon>Desulfarculaceae</taxon>
        <taxon>Desulfoferula</taxon>
    </lineage>
</organism>
<evidence type="ECO:0000256" key="7">
    <source>
        <dbReference type="RuleBase" id="RU362125"/>
    </source>
</evidence>
<dbReference type="InterPro" id="IPR006089">
    <property type="entry name" value="Acyl-CoA_DH_CS"/>
</dbReference>
<keyword evidence="6 7" id="KW-0560">Oxidoreductase</keyword>
<dbReference type="InterPro" id="IPR036250">
    <property type="entry name" value="AcylCo_DH-like_C"/>
</dbReference>
<feature type="domain" description="Acyl-CoA oxidase/dehydrogenase middle" evidence="9">
    <location>
        <begin position="122"/>
        <end position="216"/>
    </location>
</feature>
<dbReference type="InterPro" id="IPR009075">
    <property type="entry name" value="AcylCo_DH/oxidase_C"/>
</dbReference>
<feature type="domain" description="Acyl-CoA dehydrogenase/oxidase C-terminal" evidence="8">
    <location>
        <begin position="228"/>
        <end position="376"/>
    </location>
</feature>
<keyword evidence="4 7" id="KW-0285">Flavoprotein</keyword>
<dbReference type="InterPro" id="IPR009100">
    <property type="entry name" value="AcylCoA_DH/oxidase_NM_dom_sf"/>
</dbReference>
<dbReference type="FunFam" id="2.40.110.10:FF:000002">
    <property type="entry name" value="Acyl-CoA dehydrogenase fadE12"/>
    <property type="match status" value="1"/>
</dbReference>
<evidence type="ECO:0000259" key="8">
    <source>
        <dbReference type="Pfam" id="PF00441"/>
    </source>
</evidence>
<name>A0AAU9EGS4_9BACT</name>
<dbReference type="EMBL" id="AP028679">
    <property type="protein sequence ID" value="BEQ14429.1"/>
    <property type="molecule type" value="Genomic_DNA"/>
</dbReference>
<evidence type="ECO:0000256" key="5">
    <source>
        <dbReference type="ARBA" id="ARBA00022827"/>
    </source>
</evidence>
<reference evidence="12" key="1">
    <citation type="journal article" date="2023" name="Arch. Microbiol.">
        <title>Desulfoferula mesophilus gen. nov. sp. nov., a mesophilic sulfate-reducing bacterium isolated from a brackish lake sediment.</title>
        <authorList>
            <person name="Watanabe T."/>
            <person name="Yabe T."/>
            <person name="Tsuji J.M."/>
            <person name="Fukui M."/>
        </authorList>
    </citation>
    <scope>NUCLEOTIDE SEQUENCE [LARGE SCALE GENOMIC DNA]</scope>
    <source>
        <strain evidence="12">12FAK</strain>
    </source>
</reference>
<evidence type="ECO:0000256" key="3">
    <source>
        <dbReference type="ARBA" id="ARBA00011881"/>
    </source>
</evidence>
<proteinExistence type="inferred from homology"/>
<dbReference type="AlphaFoldDB" id="A0AAU9EGS4"/>
<comment type="similarity">
    <text evidence="2 7">Belongs to the acyl-CoA dehydrogenase family.</text>
</comment>